<protein>
    <submittedName>
        <fullName evidence="6">NAD-dependent succinate-semialdehyde dehydrogenase</fullName>
        <ecNumber evidence="6">1.2.1.-</ecNumber>
    </submittedName>
</protein>
<feature type="domain" description="Aldehyde dehydrogenase" evidence="5">
    <location>
        <begin position="31"/>
        <end position="487"/>
    </location>
</feature>
<dbReference type="NCBIfam" id="TIGR01780">
    <property type="entry name" value="SSADH"/>
    <property type="match status" value="1"/>
</dbReference>
<organism evidence="6 7">
    <name type="scientific">Conchiformibius kuhniae</name>
    <dbReference type="NCBI Taxonomy" id="211502"/>
    <lineage>
        <taxon>Bacteria</taxon>
        <taxon>Pseudomonadati</taxon>
        <taxon>Pseudomonadota</taxon>
        <taxon>Betaproteobacteria</taxon>
        <taxon>Neisseriales</taxon>
        <taxon>Neisseriaceae</taxon>
        <taxon>Conchiformibius</taxon>
    </lineage>
</organism>
<evidence type="ECO:0000313" key="7">
    <source>
        <dbReference type="Proteomes" id="UP000831534"/>
    </source>
</evidence>
<gene>
    <name evidence="6" type="ORF">LVJ77_03455</name>
</gene>
<proteinExistence type="inferred from homology"/>
<evidence type="ECO:0000259" key="5">
    <source>
        <dbReference type="Pfam" id="PF00171"/>
    </source>
</evidence>
<dbReference type="CDD" id="cd07103">
    <property type="entry name" value="ALDH_F5_SSADH_GabD"/>
    <property type="match status" value="1"/>
</dbReference>
<dbReference type="FunFam" id="3.40.605.10:FF:000005">
    <property type="entry name" value="Succinate-semialdehyde dehydrogenase I"/>
    <property type="match status" value="1"/>
</dbReference>
<dbReference type="Gene3D" id="3.40.309.10">
    <property type="entry name" value="Aldehyde Dehydrogenase, Chain A, domain 2"/>
    <property type="match status" value="1"/>
</dbReference>
<dbReference type="InterPro" id="IPR016160">
    <property type="entry name" value="Ald_DH_CS_CYS"/>
</dbReference>
<dbReference type="PROSITE" id="PS00070">
    <property type="entry name" value="ALDEHYDE_DEHYDR_CYS"/>
    <property type="match status" value="1"/>
</dbReference>
<keyword evidence="2 4" id="KW-0560">Oxidoreductase</keyword>
<dbReference type="GO" id="GO:0016620">
    <property type="term" value="F:oxidoreductase activity, acting on the aldehyde or oxo group of donors, NAD or NADP as acceptor"/>
    <property type="evidence" value="ECO:0007669"/>
    <property type="project" value="UniProtKB-ARBA"/>
</dbReference>
<dbReference type="Gene3D" id="3.40.605.10">
    <property type="entry name" value="Aldehyde Dehydrogenase, Chain A, domain 1"/>
    <property type="match status" value="1"/>
</dbReference>
<feature type="active site" evidence="3">
    <location>
        <position position="267"/>
    </location>
</feature>
<evidence type="ECO:0000256" key="1">
    <source>
        <dbReference type="ARBA" id="ARBA00009986"/>
    </source>
</evidence>
<dbReference type="InterPro" id="IPR010102">
    <property type="entry name" value="Succ_semiAld_DH"/>
</dbReference>
<dbReference type="Proteomes" id="UP000831534">
    <property type="component" value="Chromosome"/>
</dbReference>
<dbReference type="PANTHER" id="PTHR43353:SF5">
    <property type="entry name" value="SUCCINATE-SEMIALDEHYDE DEHYDROGENASE, MITOCHONDRIAL"/>
    <property type="match status" value="1"/>
</dbReference>
<dbReference type="InterPro" id="IPR050740">
    <property type="entry name" value="Aldehyde_DH_Superfamily"/>
</dbReference>
<dbReference type="FunFam" id="3.40.605.10:FF:000026">
    <property type="entry name" value="Aldehyde dehydrogenase, putative"/>
    <property type="match status" value="1"/>
</dbReference>
<dbReference type="FunFam" id="3.40.309.10:FF:000004">
    <property type="entry name" value="Succinate-semialdehyde dehydrogenase I"/>
    <property type="match status" value="1"/>
</dbReference>
<dbReference type="InterPro" id="IPR029510">
    <property type="entry name" value="Ald_DH_CS_GLU"/>
</dbReference>
<dbReference type="EMBL" id="CP091521">
    <property type="protein sequence ID" value="XHH50320.1"/>
    <property type="molecule type" value="Genomic_DNA"/>
</dbReference>
<dbReference type="PROSITE" id="PS00687">
    <property type="entry name" value="ALDEHYDE_DEHYDR_GLU"/>
    <property type="match status" value="1"/>
</dbReference>
<dbReference type="InterPro" id="IPR016161">
    <property type="entry name" value="Ald_DH/histidinol_DH"/>
</dbReference>
<dbReference type="InterPro" id="IPR016162">
    <property type="entry name" value="Ald_DH_N"/>
</dbReference>
<dbReference type="RefSeq" id="WP_051255518.1">
    <property type="nucleotide sequence ID" value="NZ_CP091521.1"/>
</dbReference>
<name>A0ABD8B8I9_9NEIS</name>
<dbReference type="EC" id="1.2.1.-" evidence="6"/>
<dbReference type="AlphaFoldDB" id="A0ABD8B8I9"/>
<accession>A0ABD8B8I9</accession>
<evidence type="ECO:0000256" key="2">
    <source>
        <dbReference type="ARBA" id="ARBA00023002"/>
    </source>
</evidence>
<evidence type="ECO:0000313" key="6">
    <source>
        <dbReference type="EMBL" id="XHH50320.1"/>
    </source>
</evidence>
<dbReference type="PANTHER" id="PTHR43353">
    <property type="entry name" value="SUCCINATE-SEMIALDEHYDE DEHYDROGENASE, MITOCHONDRIAL"/>
    <property type="match status" value="1"/>
</dbReference>
<keyword evidence="7" id="KW-1185">Reference proteome</keyword>
<evidence type="ECO:0000256" key="3">
    <source>
        <dbReference type="PROSITE-ProRule" id="PRU10007"/>
    </source>
</evidence>
<reference evidence="6 7" key="1">
    <citation type="journal article" date="2022" name="Res Sq">
        <title>Evolution of multicellular longitudinally dividing oral cavity symbionts (Neisseriaceae).</title>
        <authorList>
            <person name="Nyongesa S."/>
            <person name="Weber P."/>
            <person name="Bernet E."/>
            <person name="Pullido F."/>
            <person name="Nieckarz M."/>
            <person name="Delaby M."/>
            <person name="Nieves C."/>
            <person name="Viehboeck T."/>
            <person name="Krause N."/>
            <person name="Rivera-Millot A."/>
            <person name="Nakamura A."/>
            <person name="Vischer N."/>
            <person name="VanNieuwenhze M."/>
            <person name="Brun Y."/>
            <person name="Cava F."/>
            <person name="Bulgheresi S."/>
            <person name="Veyrier F."/>
        </authorList>
    </citation>
    <scope>NUCLEOTIDE SEQUENCE [LARGE SCALE GENOMIC DNA]</scope>
    <source>
        <strain evidence="6 7">17694</strain>
    </source>
</reference>
<sequence>MAVLWRLKGVCAVNALPQDLFKQQAYVGGEWTQAQDGAVLPVCNPADGVLLGSVPALGAAETAAAVASAEAALPAWRGLPAKVRSRLLKRWFDLITARQRDLAWLLTLEQGKPLAEAQSEIAYGASYIEWFAEEAKRVCGDTLPAPVTGQRVLVFKQAVGVCAAVTPWNFPNAMIARKAAPALAAGCTFVVRPASQTPFSALALAELAHQAGIPAGVFNVVTGDADTVGRVLTEHPSVRKFSFTGSTAVGRKLMAQCASTVKKISLELGGNAPFIVFDDADLPAAVAGAVAAKFRNAGQTCICANRIYVQKNIYPAFAEAFTRAVSALRVGKGTDESSHIGPLIDGKALRRTQDLLADARARGGRVLCGGTHEGAFFAPTVLADAHDEMRLAHEEIFAPLAPLFCFDGEAEVLRRANATEYGLAAYVYSRDLARVFRVSEALEYGMVGVNTGVISNEAAPFGGIKQSGIGREGSRYGLDEYLEIKYVAVDGLSAGADAGGACAD</sequence>
<comment type="similarity">
    <text evidence="1 4">Belongs to the aldehyde dehydrogenase family.</text>
</comment>
<dbReference type="InterPro" id="IPR016163">
    <property type="entry name" value="Ald_DH_C"/>
</dbReference>
<dbReference type="SUPFAM" id="SSF53720">
    <property type="entry name" value="ALDH-like"/>
    <property type="match status" value="1"/>
</dbReference>
<dbReference type="InterPro" id="IPR015590">
    <property type="entry name" value="Aldehyde_DH_dom"/>
</dbReference>
<dbReference type="KEGG" id="ckh:LVJ77_03455"/>
<evidence type="ECO:0000256" key="4">
    <source>
        <dbReference type="RuleBase" id="RU003345"/>
    </source>
</evidence>
<dbReference type="Pfam" id="PF00171">
    <property type="entry name" value="Aldedh"/>
    <property type="match status" value="1"/>
</dbReference>